<feature type="region of interest" description="Disordered" evidence="1">
    <location>
        <begin position="32"/>
        <end position="95"/>
    </location>
</feature>
<dbReference type="RefSeq" id="WP_138170280.1">
    <property type="nucleotide sequence ID" value="NZ_VAWA01000008.1"/>
</dbReference>
<comment type="caution">
    <text evidence="3">The sequence shown here is derived from an EMBL/GenBank/DDBJ whole genome shotgun (WGS) entry which is preliminary data.</text>
</comment>
<sequence>MMMHRWNTQHRLPRTAALLVVAALTLSGCTSAAQGTEAESAEPAVPDAREAEVTPAPQPPGPSPTPGTASISGAVPVQSAELGQAERAPAPTRVTYPGIDADIRVHAHGVSADGQMEIPDDAAVAAWYQYGSAPADETGGSGSVPT</sequence>
<dbReference type="EMBL" id="VAWA01000008">
    <property type="protein sequence ID" value="TLP75537.1"/>
    <property type="molecule type" value="Genomic_DNA"/>
</dbReference>
<feature type="signal peptide" evidence="2">
    <location>
        <begin position="1"/>
        <end position="32"/>
    </location>
</feature>
<keyword evidence="2" id="KW-0732">Signal</keyword>
<evidence type="ECO:0000256" key="1">
    <source>
        <dbReference type="SAM" id="MobiDB-lite"/>
    </source>
</evidence>
<keyword evidence="4" id="KW-1185">Reference proteome</keyword>
<dbReference type="OrthoDB" id="525039at2"/>
<proteinExistence type="predicted"/>
<evidence type="ECO:0000313" key="3">
    <source>
        <dbReference type="EMBL" id="TLP75537.1"/>
    </source>
</evidence>
<dbReference type="PROSITE" id="PS51257">
    <property type="entry name" value="PROKAR_LIPOPROTEIN"/>
    <property type="match status" value="1"/>
</dbReference>
<accession>A0A5R9ACF9</accession>
<name>A0A5R9ACF9_9MICC</name>
<reference evidence="3 4" key="1">
    <citation type="submission" date="2019-05" db="EMBL/GenBank/DDBJ databases">
        <title>Nesterenkonia sp. GY239, isolated from the Southern Atlantic Ocean.</title>
        <authorList>
            <person name="Zhang G."/>
        </authorList>
    </citation>
    <scope>NUCLEOTIDE SEQUENCE [LARGE SCALE GENOMIC DNA]</scope>
    <source>
        <strain evidence="3 4">GY239</strain>
    </source>
</reference>
<dbReference type="AlphaFoldDB" id="A0A5R9ACF9"/>
<dbReference type="Proteomes" id="UP000306544">
    <property type="component" value="Unassembled WGS sequence"/>
</dbReference>
<protein>
    <submittedName>
        <fullName evidence="3">Uncharacterized protein</fullName>
    </submittedName>
</protein>
<gene>
    <name evidence="3" type="ORF">FEF27_07735</name>
</gene>
<organism evidence="3 4">
    <name type="scientific">Nesterenkonia sphaerica</name>
    <dbReference type="NCBI Taxonomy" id="1804988"/>
    <lineage>
        <taxon>Bacteria</taxon>
        <taxon>Bacillati</taxon>
        <taxon>Actinomycetota</taxon>
        <taxon>Actinomycetes</taxon>
        <taxon>Micrococcales</taxon>
        <taxon>Micrococcaceae</taxon>
        <taxon>Nesterenkonia</taxon>
    </lineage>
</organism>
<feature type="compositionally biased region" description="Pro residues" evidence="1">
    <location>
        <begin position="56"/>
        <end position="65"/>
    </location>
</feature>
<evidence type="ECO:0000313" key="4">
    <source>
        <dbReference type="Proteomes" id="UP000306544"/>
    </source>
</evidence>
<evidence type="ECO:0000256" key="2">
    <source>
        <dbReference type="SAM" id="SignalP"/>
    </source>
</evidence>
<feature type="chain" id="PRO_5038578610" evidence="2">
    <location>
        <begin position="33"/>
        <end position="146"/>
    </location>
</feature>